<evidence type="ECO:0000313" key="6">
    <source>
        <dbReference type="EMBL" id="GBM34416.1"/>
    </source>
</evidence>
<evidence type="ECO:0000256" key="1">
    <source>
        <dbReference type="ARBA" id="ARBA00004141"/>
    </source>
</evidence>
<evidence type="ECO:0000256" key="5">
    <source>
        <dbReference type="SAM" id="Phobius"/>
    </source>
</evidence>
<protein>
    <recommendedName>
        <fullName evidence="8">TWiK family of potassium channels protein 7</fullName>
    </recommendedName>
</protein>
<proteinExistence type="predicted"/>
<dbReference type="AlphaFoldDB" id="A0A4Y2F276"/>
<dbReference type="GO" id="GO:0005886">
    <property type="term" value="C:plasma membrane"/>
    <property type="evidence" value="ECO:0007669"/>
    <property type="project" value="TreeGrafter"/>
</dbReference>
<dbReference type="SUPFAM" id="SSF81324">
    <property type="entry name" value="Voltage-gated potassium channels"/>
    <property type="match status" value="1"/>
</dbReference>
<reference evidence="6 7" key="1">
    <citation type="journal article" date="2019" name="Sci. Rep.">
        <title>Orb-weaving spider Araneus ventricosus genome elucidates the spidroin gene catalogue.</title>
        <authorList>
            <person name="Kono N."/>
            <person name="Nakamura H."/>
            <person name="Ohtoshi R."/>
            <person name="Moran D.A.P."/>
            <person name="Shinohara A."/>
            <person name="Yoshida Y."/>
            <person name="Fujiwara M."/>
            <person name="Mori M."/>
            <person name="Tomita M."/>
            <person name="Arakawa K."/>
        </authorList>
    </citation>
    <scope>NUCLEOTIDE SEQUENCE [LARGE SCALE GENOMIC DNA]</scope>
</reference>
<dbReference type="OrthoDB" id="6430476at2759"/>
<sequence>MAQGEISKCSKCRRYCRLVTTFLFSHIGLCGLVVGYSLIGAFTFEALEAGYEQTKRQIMLKERENVVTGLWTLTTMSKVLSESNWTARATETLQEFEVTLVRAVRKEGYDGKDESPLQWTFSGALLYSIIVITTIEDLPLSDLRNVWFQHDGAPPHKVSSVQQYIRYTFQQQVIGYGGCVE</sequence>
<dbReference type="Gene3D" id="1.10.287.70">
    <property type="match status" value="1"/>
</dbReference>
<keyword evidence="7" id="KW-1185">Reference proteome</keyword>
<dbReference type="InterPro" id="IPR003280">
    <property type="entry name" value="2pore_dom_K_chnl"/>
</dbReference>
<accession>A0A4Y2F276</accession>
<comment type="caution">
    <text evidence="6">The sequence shown here is derived from an EMBL/GenBank/DDBJ whole genome shotgun (WGS) entry which is preliminary data.</text>
</comment>
<feature type="transmembrane region" description="Helical" evidence="5">
    <location>
        <begin position="21"/>
        <end position="44"/>
    </location>
</feature>
<dbReference type="PANTHER" id="PTHR11003:SF334">
    <property type="entry name" value="FI03418P"/>
    <property type="match status" value="1"/>
</dbReference>
<dbReference type="GO" id="GO:0022841">
    <property type="term" value="F:potassium ion leak channel activity"/>
    <property type="evidence" value="ECO:0007669"/>
    <property type="project" value="TreeGrafter"/>
</dbReference>
<organism evidence="6 7">
    <name type="scientific">Araneus ventricosus</name>
    <name type="common">Orbweaver spider</name>
    <name type="synonym">Epeira ventricosa</name>
    <dbReference type="NCBI Taxonomy" id="182803"/>
    <lineage>
        <taxon>Eukaryota</taxon>
        <taxon>Metazoa</taxon>
        <taxon>Ecdysozoa</taxon>
        <taxon>Arthropoda</taxon>
        <taxon>Chelicerata</taxon>
        <taxon>Arachnida</taxon>
        <taxon>Araneae</taxon>
        <taxon>Araneomorphae</taxon>
        <taxon>Entelegynae</taxon>
        <taxon>Araneoidea</taxon>
        <taxon>Araneidae</taxon>
        <taxon>Araneus</taxon>
    </lineage>
</organism>
<evidence type="ECO:0000256" key="2">
    <source>
        <dbReference type="ARBA" id="ARBA00022692"/>
    </source>
</evidence>
<evidence type="ECO:0000256" key="4">
    <source>
        <dbReference type="ARBA" id="ARBA00023136"/>
    </source>
</evidence>
<keyword evidence="4 5" id="KW-0472">Membrane</keyword>
<keyword evidence="3 5" id="KW-1133">Transmembrane helix</keyword>
<dbReference type="PANTHER" id="PTHR11003">
    <property type="entry name" value="POTASSIUM CHANNEL, SUBFAMILY K"/>
    <property type="match status" value="1"/>
</dbReference>
<dbReference type="GO" id="GO:0015271">
    <property type="term" value="F:outward rectifier potassium channel activity"/>
    <property type="evidence" value="ECO:0007669"/>
    <property type="project" value="TreeGrafter"/>
</dbReference>
<evidence type="ECO:0000313" key="7">
    <source>
        <dbReference type="Proteomes" id="UP000499080"/>
    </source>
</evidence>
<name>A0A4Y2F276_ARAVE</name>
<dbReference type="GO" id="GO:0030322">
    <property type="term" value="P:stabilization of membrane potential"/>
    <property type="evidence" value="ECO:0007669"/>
    <property type="project" value="TreeGrafter"/>
</dbReference>
<keyword evidence="2 5" id="KW-0812">Transmembrane</keyword>
<evidence type="ECO:0000256" key="3">
    <source>
        <dbReference type="ARBA" id="ARBA00022989"/>
    </source>
</evidence>
<evidence type="ECO:0008006" key="8">
    <source>
        <dbReference type="Google" id="ProtNLM"/>
    </source>
</evidence>
<gene>
    <name evidence="6" type="ORF">AVEN_124105_1</name>
</gene>
<comment type="subcellular location">
    <subcellularLocation>
        <location evidence="1">Membrane</location>
        <topology evidence="1">Multi-pass membrane protein</topology>
    </subcellularLocation>
</comment>
<dbReference type="Proteomes" id="UP000499080">
    <property type="component" value="Unassembled WGS sequence"/>
</dbReference>
<dbReference type="EMBL" id="BGPR01000759">
    <property type="protein sequence ID" value="GBM34416.1"/>
    <property type="molecule type" value="Genomic_DNA"/>
</dbReference>